<name>A0A521DRH5_9SPHI</name>
<organism evidence="1 2">
    <name type="scientific">Pedobacter westerhofensis</name>
    <dbReference type="NCBI Taxonomy" id="425512"/>
    <lineage>
        <taxon>Bacteria</taxon>
        <taxon>Pseudomonadati</taxon>
        <taxon>Bacteroidota</taxon>
        <taxon>Sphingobacteriia</taxon>
        <taxon>Sphingobacteriales</taxon>
        <taxon>Sphingobacteriaceae</taxon>
        <taxon>Pedobacter</taxon>
    </lineage>
</organism>
<evidence type="ECO:0000313" key="2">
    <source>
        <dbReference type="Proteomes" id="UP000320300"/>
    </source>
</evidence>
<dbReference type="Proteomes" id="UP000320300">
    <property type="component" value="Unassembled WGS sequence"/>
</dbReference>
<dbReference type="EMBL" id="FXTN01000006">
    <property type="protein sequence ID" value="SMO74228.1"/>
    <property type="molecule type" value="Genomic_DNA"/>
</dbReference>
<evidence type="ECO:0000313" key="1">
    <source>
        <dbReference type="EMBL" id="SMO74228.1"/>
    </source>
</evidence>
<protein>
    <submittedName>
        <fullName evidence="1">Uncharacterized protein</fullName>
    </submittedName>
</protein>
<dbReference type="AlphaFoldDB" id="A0A521DRH5"/>
<gene>
    <name evidence="1" type="ORF">SAMN06265348_106106</name>
</gene>
<accession>A0A521DRH5</accession>
<keyword evidence="2" id="KW-1185">Reference proteome</keyword>
<reference evidence="1 2" key="1">
    <citation type="submission" date="2017-05" db="EMBL/GenBank/DDBJ databases">
        <authorList>
            <person name="Varghese N."/>
            <person name="Submissions S."/>
        </authorList>
    </citation>
    <scope>NUCLEOTIDE SEQUENCE [LARGE SCALE GENOMIC DNA]</scope>
    <source>
        <strain evidence="1 2">DSM 19036</strain>
    </source>
</reference>
<sequence>MTLKLQKHNCNIEVNMILHVLEPNSTTPTIRRSPKDFIIPSFKKTVLADLTLIKAYGEKRNFGLCDKSCSIHYSTVF</sequence>
<proteinExistence type="predicted"/>